<sequence>MSKRHERSDATVVSVTSAQPGRSEDLDSRIARYAWMMSIRIVCFVLAVVTPSPWRWLFVVGAIALPYFAVVLANAQRSTTTPAAEPYVAPARPAIGERPTVVVPADSDTSQDTSPDASQDRPADTEK</sequence>
<dbReference type="InterPro" id="IPR021449">
    <property type="entry name" value="DUF3099"/>
</dbReference>
<feature type="transmembrane region" description="Helical" evidence="2">
    <location>
        <begin position="30"/>
        <end position="50"/>
    </location>
</feature>
<dbReference type="Proteomes" id="UP000292346">
    <property type="component" value="Unassembled WGS sequence"/>
</dbReference>
<feature type="transmembrane region" description="Helical" evidence="2">
    <location>
        <begin position="56"/>
        <end position="75"/>
    </location>
</feature>
<evidence type="ECO:0000313" key="3">
    <source>
        <dbReference type="EMBL" id="TCC05067.1"/>
    </source>
</evidence>
<protein>
    <submittedName>
        <fullName evidence="3">DUF3099 domain-containing protein</fullName>
    </submittedName>
</protein>
<feature type="compositionally biased region" description="Polar residues" evidence="1">
    <location>
        <begin position="107"/>
        <end position="117"/>
    </location>
</feature>
<evidence type="ECO:0000256" key="2">
    <source>
        <dbReference type="SAM" id="Phobius"/>
    </source>
</evidence>
<dbReference type="OrthoDB" id="4229919at2"/>
<comment type="caution">
    <text evidence="3">The sequence shown here is derived from an EMBL/GenBank/DDBJ whole genome shotgun (WGS) entry which is preliminary data.</text>
</comment>
<keyword evidence="2" id="KW-0472">Membrane</keyword>
<name>A0A4R0H3C3_9ACTN</name>
<feature type="compositionally biased region" description="Basic and acidic residues" evidence="1">
    <location>
        <begin position="118"/>
        <end position="127"/>
    </location>
</feature>
<keyword evidence="4" id="KW-1185">Reference proteome</keyword>
<evidence type="ECO:0000256" key="1">
    <source>
        <dbReference type="SAM" id="MobiDB-lite"/>
    </source>
</evidence>
<organism evidence="3 4">
    <name type="scientific">Kribbella soli</name>
    <dbReference type="NCBI Taxonomy" id="1124743"/>
    <lineage>
        <taxon>Bacteria</taxon>
        <taxon>Bacillati</taxon>
        <taxon>Actinomycetota</taxon>
        <taxon>Actinomycetes</taxon>
        <taxon>Propionibacteriales</taxon>
        <taxon>Kribbellaceae</taxon>
        <taxon>Kribbella</taxon>
    </lineage>
</organism>
<gene>
    <name evidence="3" type="ORF">E0H45_23675</name>
</gene>
<accession>A0A4R0H3C3</accession>
<dbReference type="AlphaFoldDB" id="A0A4R0H3C3"/>
<evidence type="ECO:0000313" key="4">
    <source>
        <dbReference type="Proteomes" id="UP000292346"/>
    </source>
</evidence>
<keyword evidence="2" id="KW-0812">Transmembrane</keyword>
<dbReference type="RefSeq" id="WP_131340976.1">
    <property type="nucleotide sequence ID" value="NZ_SJJZ01000003.1"/>
</dbReference>
<dbReference type="EMBL" id="SJJZ01000003">
    <property type="protein sequence ID" value="TCC05067.1"/>
    <property type="molecule type" value="Genomic_DNA"/>
</dbReference>
<dbReference type="Pfam" id="PF11298">
    <property type="entry name" value="DUF3099"/>
    <property type="match status" value="1"/>
</dbReference>
<keyword evidence="2" id="KW-1133">Transmembrane helix</keyword>
<proteinExistence type="predicted"/>
<reference evidence="3 4" key="1">
    <citation type="submission" date="2019-02" db="EMBL/GenBank/DDBJ databases">
        <title>Kribbella capetownensis sp. nov. and Kribbella speibonae sp. nov., isolated from soil.</title>
        <authorList>
            <person name="Curtis S.M."/>
            <person name="Norton I."/>
            <person name="Everest G.J."/>
            <person name="Meyers P.R."/>
        </authorList>
    </citation>
    <scope>NUCLEOTIDE SEQUENCE [LARGE SCALE GENOMIC DNA]</scope>
    <source>
        <strain evidence="3 4">KCTC 29219</strain>
    </source>
</reference>
<feature type="region of interest" description="Disordered" evidence="1">
    <location>
        <begin position="97"/>
        <end position="127"/>
    </location>
</feature>